<sequence>MTLHTSTSKLAKKNRKRPDKRNRRHRKASGPRLMKPVMWVLGLLIGLGVIQALIVLVKSH</sequence>
<feature type="region of interest" description="Disordered" evidence="1">
    <location>
        <begin position="1"/>
        <end position="31"/>
    </location>
</feature>
<dbReference type="Proteomes" id="UP000318081">
    <property type="component" value="Chromosome"/>
</dbReference>
<protein>
    <submittedName>
        <fullName evidence="2">Uncharacterized protein</fullName>
    </submittedName>
</protein>
<organism evidence="2 3">
    <name type="scientific">Stieleria magnilauensis</name>
    <dbReference type="NCBI Taxonomy" id="2527963"/>
    <lineage>
        <taxon>Bacteria</taxon>
        <taxon>Pseudomonadati</taxon>
        <taxon>Planctomycetota</taxon>
        <taxon>Planctomycetia</taxon>
        <taxon>Pirellulales</taxon>
        <taxon>Pirellulaceae</taxon>
        <taxon>Stieleria</taxon>
    </lineage>
</organism>
<keyword evidence="3" id="KW-1185">Reference proteome</keyword>
<gene>
    <name evidence="2" type="ORF">TBK1r_38930</name>
</gene>
<evidence type="ECO:0000313" key="2">
    <source>
        <dbReference type="EMBL" id="QDV84941.1"/>
    </source>
</evidence>
<accession>A0ABX5XT06</accession>
<evidence type="ECO:0000313" key="3">
    <source>
        <dbReference type="Proteomes" id="UP000318081"/>
    </source>
</evidence>
<name>A0ABX5XT06_9BACT</name>
<reference evidence="2 3" key="1">
    <citation type="submission" date="2019-02" db="EMBL/GenBank/DDBJ databases">
        <title>Deep-cultivation of Planctomycetes and their phenomic and genomic characterization uncovers novel biology.</title>
        <authorList>
            <person name="Wiegand S."/>
            <person name="Jogler M."/>
            <person name="Boedeker C."/>
            <person name="Pinto D."/>
            <person name="Vollmers J."/>
            <person name="Rivas-Marin E."/>
            <person name="Kohn T."/>
            <person name="Peeters S.H."/>
            <person name="Heuer A."/>
            <person name="Rast P."/>
            <person name="Oberbeckmann S."/>
            <person name="Bunk B."/>
            <person name="Jeske O."/>
            <person name="Meyerdierks A."/>
            <person name="Storesund J.E."/>
            <person name="Kallscheuer N."/>
            <person name="Luecker S."/>
            <person name="Lage O.M."/>
            <person name="Pohl T."/>
            <person name="Merkel B.J."/>
            <person name="Hornburger P."/>
            <person name="Mueller R.-W."/>
            <person name="Bruemmer F."/>
            <person name="Labrenz M."/>
            <person name="Spormann A.M."/>
            <person name="Op den Camp H."/>
            <person name="Overmann J."/>
            <person name="Amann R."/>
            <person name="Jetten M.S.M."/>
            <person name="Mascher T."/>
            <person name="Medema M.H."/>
            <person name="Devos D.P."/>
            <person name="Kaster A.-K."/>
            <person name="Ovreas L."/>
            <person name="Rohde M."/>
            <person name="Galperin M.Y."/>
            <person name="Jogler C."/>
        </authorList>
    </citation>
    <scope>NUCLEOTIDE SEQUENCE [LARGE SCALE GENOMIC DNA]</scope>
    <source>
        <strain evidence="2 3">TBK1r</strain>
    </source>
</reference>
<proteinExistence type="predicted"/>
<feature type="compositionally biased region" description="Basic residues" evidence="1">
    <location>
        <begin position="10"/>
        <end position="29"/>
    </location>
</feature>
<dbReference type="EMBL" id="CP036432">
    <property type="protein sequence ID" value="QDV84941.1"/>
    <property type="molecule type" value="Genomic_DNA"/>
</dbReference>
<evidence type="ECO:0000256" key="1">
    <source>
        <dbReference type="SAM" id="MobiDB-lite"/>
    </source>
</evidence>